<keyword evidence="1" id="KW-0472">Membrane</keyword>
<reference evidence="2 3" key="1">
    <citation type="submission" date="2024-01" db="EMBL/GenBank/DDBJ databases">
        <title>Genome assemblies of Stephania.</title>
        <authorList>
            <person name="Yang L."/>
        </authorList>
    </citation>
    <scope>NUCLEOTIDE SEQUENCE [LARGE SCALE GENOMIC DNA]</scope>
    <source>
        <strain evidence="2">JXDWG</strain>
        <tissue evidence="2">Leaf</tissue>
    </source>
</reference>
<protein>
    <submittedName>
        <fullName evidence="2">Uncharacterized protein</fullName>
    </submittedName>
</protein>
<feature type="transmembrane region" description="Helical" evidence="1">
    <location>
        <begin position="132"/>
        <end position="153"/>
    </location>
</feature>
<evidence type="ECO:0000256" key="1">
    <source>
        <dbReference type="SAM" id="Phobius"/>
    </source>
</evidence>
<feature type="transmembrane region" description="Helical" evidence="1">
    <location>
        <begin position="173"/>
        <end position="189"/>
    </location>
</feature>
<dbReference type="Pfam" id="PF25284">
    <property type="entry name" value="DUF7874"/>
    <property type="match status" value="2"/>
</dbReference>
<keyword evidence="3" id="KW-1185">Reference proteome</keyword>
<accession>A0AAP0J270</accession>
<dbReference type="EMBL" id="JBBNAG010000006">
    <property type="protein sequence ID" value="KAK9125012.1"/>
    <property type="molecule type" value="Genomic_DNA"/>
</dbReference>
<name>A0AAP0J270_9MAGN</name>
<dbReference type="Proteomes" id="UP001419268">
    <property type="component" value="Unassembled WGS sequence"/>
</dbReference>
<organism evidence="2 3">
    <name type="scientific">Stephania cephalantha</name>
    <dbReference type="NCBI Taxonomy" id="152367"/>
    <lineage>
        <taxon>Eukaryota</taxon>
        <taxon>Viridiplantae</taxon>
        <taxon>Streptophyta</taxon>
        <taxon>Embryophyta</taxon>
        <taxon>Tracheophyta</taxon>
        <taxon>Spermatophyta</taxon>
        <taxon>Magnoliopsida</taxon>
        <taxon>Ranunculales</taxon>
        <taxon>Menispermaceae</taxon>
        <taxon>Menispermoideae</taxon>
        <taxon>Cissampelideae</taxon>
        <taxon>Stephania</taxon>
    </lineage>
</organism>
<dbReference type="AlphaFoldDB" id="A0AAP0J270"/>
<sequence length="192" mass="21751">MGQSMQKLTIGNVEKKKAKEIGPIIDHCYDQFFANTAEWSLPNFYHAVSLTVEEINKKIGGTQLRLPSEEVIKKAFKPVLEEQVIINRRYFFWTRRSLSMVPRKTSSNREEHHKGMESEITKEEFGKILRDVVLGSGIVGTGATDILYYIFGVPATALFLKKGLLPNLVPNEIFIPGVTSVTVFFLAKFNKI</sequence>
<dbReference type="PANTHER" id="PTHR37216">
    <property type="entry name" value="EXPRESSED PROTEIN"/>
    <property type="match status" value="1"/>
</dbReference>
<evidence type="ECO:0000313" key="3">
    <source>
        <dbReference type="Proteomes" id="UP001419268"/>
    </source>
</evidence>
<proteinExistence type="predicted"/>
<dbReference type="InterPro" id="IPR057196">
    <property type="entry name" value="DUF7874"/>
</dbReference>
<keyword evidence="1" id="KW-1133">Transmembrane helix</keyword>
<comment type="caution">
    <text evidence="2">The sequence shown here is derived from an EMBL/GenBank/DDBJ whole genome shotgun (WGS) entry which is preliminary data.</text>
</comment>
<keyword evidence="1" id="KW-0812">Transmembrane</keyword>
<gene>
    <name evidence="2" type="ORF">Scep_013858</name>
</gene>
<dbReference type="PANTHER" id="PTHR37216:SF1">
    <property type="entry name" value="EXPRESSED PROTEIN"/>
    <property type="match status" value="1"/>
</dbReference>
<evidence type="ECO:0000313" key="2">
    <source>
        <dbReference type="EMBL" id="KAK9125012.1"/>
    </source>
</evidence>